<evidence type="ECO:0000313" key="1">
    <source>
        <dbReference type="EMBL" id="KAJ7221294.1"/>
    </source>
</evidence>
<evidence type="ECO:0000313" key="2">
    <source>
        <dbReference type="Proteomes" id="UP001219525"/>
    </source>
</evidence>
<keyword evidence="2" id="KW-1185">Reference proteome</keyword>
<protein>
    <recommendedName>
        <fullName evidence="3">F-box domain-containing protein</fullName>
    </recommendedName>
</protein>
<dbReference type="Gene3D" id="3.80.10.10">
    <property type="entry name" value="Ribonuclease Inhibitor"/>
    <property type="match status" value="1"/>
</dbReference>
<dbReference type="EMBL" id="JARJCW010000008">
    <property type="protein sequence ID" value="KAJ7221294.1"/>
    <property type="molecule type" value="Genomic_DNA"/>
</dbReference>
<dbReference type="SUPFAM" id="SSF52047">
    <property type="entry name" value="RNI-like"/>
    <property type="match status" value="1"/>
</dbReference>
<accession>A0AAD6VX58</accession>
<name>A0AAD6VX58_9AGAR</name>
<proteinExistence type="predicted"/>
<organism evidence="1 2">
    <name type="scientific">Mycena pura</name>
    <dbReference type="NCBI Taxonomy" id="153505"/>
    <lineage>
        <taxon>Eukaryota</taxon>
        <taxon>Fungi</taxon>
        <taxon>Dikarya</taxon>
        <taxon>Basidiomycota</taxon>
        <taxon>Agaricomycotina</taxon>
        <taxon>Agaricomycetes</taxon>
        <taxon>Agaricomycetidae</taxon>
        <taxon>Agaricales</taxon>
        <taxon>Marasmiineae</taxon>
        <taxon>Mycenaceae</taxon>
        <taxon>Mycena</taxon>
    </lineage>
</organism>
<dbReference type="Proteomes" id="UP001219525">
    <property type="component" value="Unassembled WGS sequence"/>
</dbReference>
<gene>
    <name evidence="1" type="ORF">GGX14DRAFT_669313</name>
</gene>
<dbReference type="InterPro" id="IPR032675">
    <property type="entry name" value="LRR_dom_sf"/>
</dbReference>
<comment type="caution">
    <text evidence="1">The sequence shown here is derived from an EMBL/GenBank/DDBJ whole genome shotgun (WGS) entry which is preliminary data.</text>
</comment>
<evidence type="ECO:0008006" key="3">
    <source>
        <dbReference type="Google" id="ProtNLM"/>
    </source>
</evidence>
<sequence length="537" mass="60431">MLSSPFTSKFGTNYSAGDNEVTEIETILIEPSRRIEFLDDEITKMQRVIDKLTEERNTLTAYIDGHRALLSPMRRLPRDIIQEIFIACMPTDRNCVMSATEAPVLLGRICSGWRAISFSTPRLWANIHIVEPMSPSNGMLDLVNAKLKQRLEASEAWLRRSGQCGLSITVFCNTSTPQHSPIIQAILPLAPRWEHISLTASEIVLANLPTFSDGDMPMLKSLCINEAQTMFPDQEGHRWDTLSLCRAPQLSRFSASGVCFRPLELPLRWDRLLELSLIKMGPPPLSSDMALQVLSWCSVLRTFKALLEDYPDAGGISVPPLEHASLRTLDFEYTGSLSSTALLQLTGRLLLPDLRHFLIHGSGTGNEDDISRISYAPFLAASPKITHVKVMLSMFTKPSLAEFIRCLPQTTEKLEVMRVWGWGPESNQIYIDADILSLLVPSLHTRAASVSCPRLQDLILNDCTCISDETLRDFIISRMRDGAHSKMRRIVVWFSRAMEVDFMPDLQEFVENGLQVELHYHLLGSPQFSPWFGLSDD</sequence>
<dbReference type="AlphaFoldDB" id="A0AAD6VX58"/>
<reference evidence="1" key="1">
    <citation type="submission" date="2023-03" db="EMBL/GenBank/DDBJ databases">
        <title>Massive genome expansion in bonnet fungi (Mycena s.s.) driven by repeated elements and novel gene families across ecological guilds.</title>
        <authorList>
            <consortium name="Lawrence Berkeley National Laboratory"/>
            <person name="Harder C.B."/>
            <person name="Miyauchi S."/>
            <person name="Viragh M."/>
            <person name="Kuo A."/>
            <person name="Thoen E."/>
            <person name="Andreopoulos B."/>
            <person name="Lu D."/>
            <person name="Skrede I."/>
            <person name="Drula E."/>
            <person name="Henrissat B."/>
            <person name="Morin E."/>
            <person name="Kohler A."/>
            <person name="Barry K."/>
            <person name="LaButti K."/>
            <person name="Morin E."/>
            <person name="Salamov A."/>
            <person name="Lipzen A."/>
            <person name="Mereny Z."/>
            <person name="Hegedus B."/>
            <person name="Baldrian P."/>
            <person name="Stursova M."/>
            <person name="Weitz H."/>
            <person name="Taylor A."/>
            <person name="Grigoriev I.V."/>
            <person name="Nagy L.G."/>
            <person name="Martin F."/>
            <person name="Kauserud H."/>
        </authorList>
    </citation>
    <scope>NUCLEOTIDE SEQUENCE</scope>
    <source>
        <strain evidence="1">9144</strain>
    </source>
</reference>